<evidence type="ECO:0000256" key="5">
    <source>
        <dbReference type="ARBA" id="ARBA00023002"/>
    </source>
</evidence>
<dbReference type="InterPro" id="IPR050642">
    <property type="entry name" value="PDH_E1_Alpha_Subunit"/>
</dbReference>
<reference evidence="10 11" key="1">
    <citation type="submission" date="2023-01" db="EMBL/GenBank/DDBJ databases">
        <title>Cultivation and genomic characterization of new, ubiquitous marine nitrite-oxidizing bacteria from the Nitrospirales.</title>
        <authorList>
            <person name="Mueller A.J."/>
            <person name="Daebeler A."/>
            <person name="Herbold C.W."/>
            <person name="Kirkegaard R.H."/>
            <person name="Daims H."/>
        </authorList>
    </citation>
    <scope>NUCLEOTIDE SEQUENCE [LARGE SCALE GENOMIC DNA]</scope>
    <source>
        <strain evidence="10 11">VA</strain>
    </source>
</reference>
<name>A0AA96JRX9_9BACT</name>
<dbReference type="SUPFAM" id="SSF52518">
    <property type="entry name" value="Thiamin diphosphate-binding fold (THDP-binding)"/>
    <property type="match status" value="1"/>
</dbReference>
<dbReference type="EC" id="1.2.4.1" evidence="3 8"/>
<sequence>MAKSTVEHDSNANNFLTLYRDMLLIRRFEEKSAEMYALAKIAGFLHLYIGQEAVAVGCMHAIRPDDYVIASYRDHGHCLAKGSDPKKVMAELFGKATGLCKGKGGSMHLIDVERHFMGGYAIVGGHLPLAVGLAFASRYRKDDRVVLCFFGDGAVPSGHTHEAFNLAALWKLPVIFICENNRYGMGTPVEREMLLYKDIAERARAHGIDAEQVDGMDVLAVKELTERVVKKLRKDPQPYFIEASTYRFMGHSMSDPAHGHYRTKEEVGEARKQDPLIFLKTRILQEGLATEADFKQMDKDVIKTVTESVKFADESPFPEAGALHEDVLIE</sequence>
<evidence type="ECO:0000313" key="11">
    <source>
        <dbReference type="Proteomes" id="UP001302719"/>
    </source>
</evidence>
<evidence type="ECO:0000259" key="9">
    <source>
        <dbReference type="Pfam" id="PF00676"/>
    </source>
</evidence>
<accession>A0AA96JRX9</accession>
<evidence type="ECO:0000256" key="3">
    <source>
        <dbReference type="ARBA" id="ARBA00012281"/>
    </source>
</evidence>
<evidence type="ECO:0000256" key="6">
    <source>
        <dbReference type="ARBA" id="ARBA00023052"/>
    </source>
</evidence>
<dbReference type="NCBIfam" id="TIGR03182">
    <property type="entry name" value="PDH_E1_alph_y"/>
    <property type="match status" value="1"/>
</dbReference>
<dbReference type="InterPro" id="IPR001017">
    <property type="entry name" value="DH_E1"/>
</dbReference>
<dbReference type="Gene3D" id="3.40.50.970">
    <property type="match status" value="1"/>
</dbReference>
<comment type="function">
    <text evidence="8">The pyruvate dehydrogenase complex catalyzes the overall conversion of pyruvate to acetyl-CoA and CO(2).</text>
</comment>
<dbReference type="InterPro" id="IPR029061">
    <property type="entry name" value="THDP-binding"/>
</dbReference>
<dbReference type="PANTHER" id="PTHR11516:SF60">
    <property type="entry name" value="PYRUVATE DEHYDROGENASE E1 COMPONENT SUBUNIT ALPHA"/>
    <property type="match status" value="1"/>
</dbReference>
<dbReference type="InterPro" id="IPR017597">
    <property type="entry name" value="Pyrv_DH_E1_asu_subgrp-y"/>
</dbReference>
<keyword evidence="11" id="KW-1185">Reference proteome</keyword>
<dbReference type="AlphaFoldDB" id="A0AA96JRX9"/>
<protein>
    <recommendedName>
        <fullName evidence="4 8">Pyruvate dehydrogenase E1 component subunit alpha</fullName>
        <ecNumber evidence="3 8">1.2.4.1</ecNumber>
    </recommendedName>
</protein>
<evidence type="ECO:0000256" key="8">
    <source>
        <dbReference type="RuleBase" id="RU361139"/>
    </source>
</evidence>
<dbReference type="CDD" id="cd02000">
    <property type="entry name" value="TPP_E1_PDC_ADC_BCADC"/>
    <property type="match status" value="1"/>
</dbReference>
<dbReference type="RefSeq" id="WP_312643226.1">
    <property type="nucleotide sequence ID" value="NZ_CP116967.1"/>
</dbReference>
<evidence type="ECO:0000256" key="1">
    <source>
        <dbReference type="ARBA" id="ARBA00001964"/>
    </source>
</evidence>
<evidence type="ECO:0000256" key="7">
    <source>
        <dbReference type="ARBA" id="ARBA00023317"/>
    </source>
</evidence>
<organism evidence="10 11">
    <name type="scientific">Candidatus Nitrospira allomarina</name>
    <dbReference type="NCBI Taxonomy" id="3020900"/>
    <lineage>
        <taxon>Bacteria</taxon>
        <taxon>Pseudomonadati</taxon>
        <taxon>Nitrospirota</taxon>
        <taxon>Nitrospiria</taxon>
        <taxon>Nitrospirales</taxon>
        <taxon>Nitrospiraceae</taxon>
        <taxon>Nitrospira</taxon>
    </lineage>
</organism>
<evidence type="ECO:0000313" key="10">
    <source>
        <dbReference type="EMBL" id="WNM58017.1"/>
    </source>
</evidence>
<comment type="subunit">
    <text evidence="2 8">Heterodimer of an alpha and a beta chain.</text>
</comment>
<dbReference type="GO" id="GO:0006086">
    <property type="term" value="P:pyruvate decarboxylation to acetyl-CoA"/>
    <property type="evidence" value="ECO:0007669"/>
    <property type="project" value="InterPro"/>
</dbReference>
<evidence type="ECO:0000256" key="2">
    <source>
        <dbReference type="ARBA" id="ARBA00011870"/>
    </source>
</evidence>
<dbReference type="PANTHER" id="PTHR11516">
    <property type="entry name" value="PYRUVATE DEHYDROGENASE E1 COMPONENT, ALPHA SUBUNIT BACTERIAL AND ORGANELLAR"/>
    <property type="match status" value="1"/>
</dbReference>
<keyword evidence="5 8" id="KW-0560">Oxidoreductase</keyword>
<keyword evidence="6 8" id="KW-0786">Thiamine pyrophosphate</keyword>
<keyword evidence="7 8" id="KW-0670">Pyruvate</keyword>
<feature type="domain" description="Dehydrogenase E1 component" evidence="9">
    <location>
        <begin position="21"/>
        <end position="319"/>
    </location>
</feature>
<dbReference type="FunFam" id="3.40.50.970:FF:000013">
    <property type="entry name" value="Pyruvate dehydrogenase E1 component subunit alpha"/>
    <property type="match status" value="1"/>
</dbReference>
<proteinExistence type="predicted"/>
<dbReference type="GO" id="GO:0004739">
    <property type="term" value="F:pyruvate dehydrogenase (acetyl-transferring) activity"/>
    <property type="evidence" value="ECO:0007669"/>
    <property type="project" value="UniProtKB-UniRule"/>
</dbReference>
<dbReference type="Pfam" id="PF00676">
    <property type="entry name" value="E1_dh"/>
    <property type="match status" value="1"/>
</dbReference>
<comment type="cofactor">
    <cofactor evidence="1 8">
        <name>thiamine diphosphate</name>
        <dbReference type="ChEBI" id="CHEBI:58937"/>
    </cofactor>
</comment>
<comment type="catalytic activity">
    <reaction evidence="8">
        <text>N(6)-[(R)-lipoyl]-L-lysyl-[protein] + pyruvate + H(+) = N(6)-[(R)-S(8)-acetyldihydrolipoyl]-L-lysyl-[protein] + CO2</text>
        <dbReference type="Rhea" id="RHEA:19189"/>
        <dbReference type="Rhea" id="RHEA-COMP:10474"/>
        <dbReference type="Rhea" id="RHEA-COMP:10478"/>
        <dbReference type="ChEBI" id="CHEBI:15361"/>
        <dbReference type="ChEBI" id="CHEBI:15378"/>
        <dbReference type="ChEBI" id="CHEBI:16526"/>
        <dbReference type="ChEBI" id="CHEBI:83099"/>
        <dbReference type="ChEBI" id="CHEBI:83111"/>
        <dbReference type="EC" id="1.2.4.1"/>
    </reaction>
</comment>
<dbReference type="Proteomes" id="UP001302719">
    <property type="component" value="Chromosome"/>
</dbReference>
<evidence type="ECO:0000256" key="4">
    <source>
        <dbReference type="ARBA" id="ARBA00014159"/>
    </source>
</evidence>
<dbReference type="EMBL" id="CP116967">
    <property type="protein sequence ID" value="WNM58017.1"/>
    <property type="molecule type" value="Genomic_DNA"/>
</dbReference>
<gene>
    <name evidence="8 10" type="primary">pdhA</name>
    <name evidence="10" type="ORF">PP769_18925</name>
</gene>
<dbReference type="KEGG" id="nall:PP769_18925"/>